<evidence type="ECO:0000256" key="1">
    <source>
        <dbReference type="ARBA" id="ARBA00001946"/>
    </source>
</evidence>
<comment type="cofactor">
    <cofactor evidence="1">
        <name>Mg(2+)</name>
        <dbReference type="ChEBI" id="CHEBI:18420"/>
    </cofactor>
</comment>
<reference evidence="7 8" key="1">
    <citation type="submission" date="2017-10" db="EMBL/GenBank/DDBJ databases">
        <title>Bifidobacterium xylocopum sp. nov. and Bifidobacterium aemilianum sp. nov., from the carpenter bee (Xylocopa violacea) digestive tract.</title>
        <authorList>
            <person name="Alberoni D."/>
            <person name="Baffoni L."/>
            <person name="Di Gioia D."/>
            <person name="Gaggia F."/>
            <person name="Biavati B."/>
        </authorList>
    </citation>
    <scope>NUCLEOTIDE SEQUENCE [LARGE SCALE GENOMIC DNA]</scope>
    <source>
        <strain evidence="7 8">XV10</strain>
    </source>
</reference>
<proteinExistence type="inferred from homology"/>
<dbReference type="PANTHER" id="PTHR12001">
    <property type="entry name" value="GERANYLGERANYL PYROPHOSPHATE SYNTHASE"/>
    <property type="match status" value="1"/>
</dbReference>
<dbReference type="GO" id="GO:0004659">
    <property type="term" value="F:prenyltransferase activity"/>
    <property type="evidence" value="ECO:0007669"/>
    <property type="project" value="InterPro"/>
</dbReference>
<dbReference type="CDD" id="cd00685">
    <property type="entry name" value="Trans_IPPS_HT"/>
    <property type="match status" value="1"/>
</dbReference>
<dbReference type="AlphaFoldDB" id="A0A366KAD8"/>
<dbReference type="EMBL" id="PDCG01000002">
    <property type="protein sequence ID" value="RBP98202.1"/>
    <property type="molecule type" value="Genomic_DNA"/>
</dbReference>
<dbReference type="PANTHER" id="PTHR12001:SF85">
    <property type="entry name" value="SHORT CHAIN ISOPRENYL DIPHOSPHATE SYNTHASE"/>
    <property type="match status" value="1"/>
</dbReference>
<dbReference type="GO" id="GO:0046872">
    <property type="term" value="F:metal ion binding"/>
    <property type="evidence" value="ECO:0007669"/>
    <property type="project" value="UniProtKB-KW"/>
</dbReference>
<evidence type="ECO:0000256" key="2">
    <source>
        <dbReference type="ARBA" id="ARBA00006706"/>
    </source>
</evidence>
<gene>
    <name evidence="7" type="ORF">CRD60_03425</name>
</gene>
<dbReference type="OrthoDB" id="4497239at2"/>
<dbReference type="InterPro" id="IPR033749">
    <property type="entry name" value="Polyprenyl_synt_CS"/>
</dbReference>
<dbReference type="Gene3D" id="1.10.600.10">
    <property type="entry name" value="Farnesyl Diphosphate Synthase"/>
    <property type="match status" value="1"/>
</dbReference>
<dbReference type="Pfam" id="PF00348">
    <property type="entry name" value="polyprenyl_synt"/>
    <property type="match status" value="1"/>
</dbReference>
<evidence type="ECO:0000313" key="8">
    <source>
        <dbReference type="Proteomes" id="UP000252530"/>
    </source>
</evidence>
<name>A0A366KAD8_9BIFI</name>
<evidence type="ECO:0000256" key="5">
    <source>
        <dbReference type="ARBA" id="ARBA00022842"/>
    </source>
</evidence>
<accession>A0A366KAD8</accession>
<sequence length="370" mass="39934">MSMDLRGNSLDERMRRLLDEALELDSDQLIAPACLPLLRSALEQGQTSNQGGKHLRAQLALTSFRLARREQSDRRPVEAPVAADESAMADLACAVEIYQTSALIHDDIMDDADLRRSKPSAHQALGQLTGTADLGRSLALMLGDLLATASLSIAQQAAQSLGNPQAILGCLLAMQKSVAIGQMLDMATELTNLDDPQVLADQALSVYEWKTASYTTIAPIELALLAAGTDPKTAHSQSRTIGLPLGIAFQLADDLLDVIPGSQSSGKPLGGDIREGKRTVLLADTLQSPSTTTQDQARLVSVFSKASRSRQDVEWVTKLYQRSGAIDRAHSRIENAWEQSRLAISTLPWKGESQDKLIAMCAHFVPTVET</sequence>
<keyword evidence="8" id="KW-1185">Reference proteome</keyword>
<organism evidence="7 8">
    <name type="scientific">Bifidobacterium aemilianum</name>
    <dbReference type="NCBI Taxonomy" id="2493120"/>
    <lineage>
        <taxon>Bacteria</taxon>
        <taxon>Bacillati</taxon>
        <taxon>Actinomycetota</taxon>
        <taxon>Actinomycetes</taxon>
        <taxon>Bifidobacteriales</taxon>
        <taxon>Bifidobacteriaceae</taxon>
        <taxon>Bifidobacterium</taxon>
    </lineage>
</organism>
<keyword evidence="4" id="KW-0479">Metal-binding</keyword>
<dbReference type="InterPro" id="IPR008949">
    <property type="entry name" value="Isoprenoid_synthase_dom_sf"/>
</dbReference>
<keyword evidence="5" id="KW-0460">Magnesium</keyword>
<dbReference type="GO" id="GO:0008299">
    <property type="term" value="P:isoprenoid biosynthetic process"/>
    <property type="evidence" value="ECO:0007669"/>
    <property type="project" value="InterPro"/>
</dbReference>
<dbReference type="PROSITE" id="PS00444">
    <property type="entry name" value="POLYPRENYL_SYNTHASE_2"/>
    <property type="match status" value="1"/>
</dbReference>
<comment type="similarity">
    <text evidence="2 6">Belongs to the FPP/GGPP synthase family.</text>
</comment>
<keyword evidence="3 6" id="KW-0808">Transferase</keyword>
<comment type="caution">
    <text evidence="7">The sequence shown here is derived from an EMBL/GenBank/DDBJ whole genome shotgun (WGS) entry which is preliminary data.</text>
</comment>
<dbReference type="InterPro" id="IPR000092">
    <property type="entry name" value="Polyprenyl_synt"/>
</dbReference>
<dbReference type="SFLD" id="SFLDS00005">
    <property type="entry name" value="Isoprenoid_Synthase_Type_I"/>
    <property type="match status" value="1"/>
</dbReference>
<evidence type="ECO:0000256" key="6">
    <source>
        <dbReference type="RuleBase" id="RU004466"/>
    </source>
</evidence>
<evidence type="ECO:0000256" key="3">
    <source>
        <dbReference type="ARBA" id="ARBA00022679"/>
    </source>
</evidence>
<dbReference type="SUPFAM" id="SSF48576">
    <property type="entry name" value="Terpenoid synthases"/>
    <property type="match status" value="1"/>
</dbReference>
<dbReference type="Proteomes" id="UP000252530">
    <property type="component" value="Unassembled WGS sequence"/>
</dbReference>
<protein>
    <submittedName>
        <fullName evidence="7">Serralysin</fullName>
    </submittedName>
</protein>
<dbReference type="RefSeq" id="WP_113859886.1">
    <property type="nucleotide sequence ID" value="NZ_PDCG01000002.1"/>
</dbReference>
<evidence type="ECO:0000313" key="7">
    <source>
        <dbReference type="EMBL" id="RBP98202.1"/>
    </source>
</evidence>
<evidence type="ECO:0000256" key="4">
    <source>
        <dbReference type="ARBA" id="ARBA00022723"/>
    </source>
</evidence>